<name>A0A6J8EP52_MYTCO</name>
<organism evidence="2 3">
    <name type="scientific">Mytilus coruscus</name>
    <name type="common">Sea mussel</name>
    <dbReference type="NCBI Taxonomy" id="42192"/>
    <lineage>
        <taxon>Eukaryota</taxon>
        <taxon>Metazoa</taxon>
        <taxon>Spiralia</taxon>
        <taxon>Lophotrochozoa</taxon>
        <taxon>Mollusca</taxon>
        <taxon>Bivalvia</taxon>
        <taxon>Autobranchia</taxon>
        <taxon>Pteriomorphia</taxon>
        <taxon>Mytilida</taxon>
        <taxon>Mytiloidea</taxon>
        <taxon>Mytilidae</taxon>
        <taxon>Mytilinae</taxon>
        <taxon>Mytilus</taxon>
    </lineage>
</organism>
<proteinExistence type="predicted"/>
<dbReference type="EMBL" id="CACVKT020009360">
    <property type="protein sequence ID" value="CAC5421646.1"/>
    <property type="molecule type" value="Genomic_DNA"/>
</dbReference>
<gene>
    <name evidence="2" type="ORF">MCOR_53741</name>
</gene>
<evidence type="ECO:0000256" key="1">
    <source>
        <dbReference type="SAM" id="MobiDB-lite"/>
    </source>
</evidence>
<sequence>MNKEHKSALNQFMITIAKIEKKSRSAAQVVIRKGSCYKQGQDLPKLHDQGTQTAEFEEFDGKNDRQIEQQDGNINCMEEGTCSNGSDNKADPGNANDETKRTFEHISGETRCCLVEDVTDRIESPTPFFGGVIQLIQMLVNLFGRRDELEFGLYQDTYNDCLQIGWQLLIEFGNKENIFTDILDKKSLVLKSVSLYFQNG</sequence>
<dbReference type="Proteomes" id="UP000507470">
    <property type="component" value="Unassembled WGS sequence"/>
</dbReference>
<accession>A0A6J8EP52</accession>
<reference evidence="2 3" key="1">
    <citation type="submission" date="2020-06" db="EMBL/GenBank/DDBJ databases">
        <authorList>
            <person name="Li R."/>
            <person name="Bekaert M."/>
        </authorList>
    </citation>
    <scope>NUCLEOTIDE SEQUENCE [LARGE SCALE GENOMIC DNA]</scope>
    <source>
        <strain evidence="3">wild</strain>
    </source>
</reference>
<feature type="region of interest" description="Disordered" evidence="1">
    <location>
        <begin position="78"/>
        <end position="97"/>
    </location>
</feature>
<protein>
    <submittedName>
        <fullName evidence="2">Uncharacterized protein</fullName>
    </submittedName>
</protein>
<evidence type="ECO:0000313" key="2">
    <source>
        <dbReference type="EMBL" id="CAC5421646.1"/>
    </source>
</evidence>
<dbReference type="AlphaFoldDB" id="A0A6J8EP52"/>
<evidence type="ECO:0000313" key="3">
    <source>
        <dbReference type="Proteomes" id="UP000507470"/>
    </source>
</evidence>
<keyword evidence="3" id="KW-1185">Reference proteome</keyword>